<dbReference type="EMBL" id="MU004423">
    <property type="protein sequence ID" value="KAF2651530.1"/>
    <property type="molecule type" value="Genomic_DNA"/>
</dbReference>
<dbReference type="OrthoDB" id="59699at2759"/>
<gene>
    <name evidence="2" type="ORF">K491DRAFT_606642</name>
</gene>
<evidence type="ECO:0000259" key="1">
    <source>
        <dbReference type="Pfam" id="PF09994"/>
    </source>
</evidence>
<accession>A0A6A6SVC6</accession>
<dbReference type="InterPro" id="IPR018712">
    <property type="entry name" value="Tle1-like_cat"/>
</dbReference>
<keyword evidence="3" id="KW-1185">Reference proteome</keyword>
<organism evidence="2 3">
    <name type="scientific">Lophiostoma macrostomum CBS 122681</name>
    <dbReference type="NCBI Taxonomy" id="1314788"/>
    <lineage>
        <taxon>Eukaryota</taxon>
        <taxon>Fungi</taxon>
        <taxon>Dikarya</taxon>
        <taxon>Ascomycota</taxon>
        <taxon>Pezizomycotina</taxon>
        <taxon>Dothideomycetes</taxon>
        <taxon>Pleosporomycetidae</taxon>
        <taxon>Pleosporales</taxon>
        <taxon>Lophiostomataceae</taxon>
        <taxon>Lophiostoma</taxon>
    </lineage>
</organism>
<evidence type="ECO:0000313" key="3">
    <source>
        <dbReference type="Proteomes" id="UP000799324"/>
    </source>
</evidence>
<dbReference type="Proteomes" id="UP000799324">
    <property type="component" value="Unassembled WGS sequence"/>
</dbReference>
<dbReference type="AlphaFoldDB" id="A0A6A6SVC6"/>
<proteinExistence type="predicted"/>
<sequence length="483" mass="54016">MEAPPKRLLVFCDGTWCGRETGTYTNIRAVADMVGKMRFSDDSDKEPTKVHVIEPRQANVIAGYQEGIGVNKTFLEYLWDGATASTIGDECTSVYKYIVDHYTTEHEIYIFGFSRGSYTARCVAGMINNCGIIKKQPGMSDSDISTLCNEVYRTYRSPLEIDRPNSVRSLKFRSDANRVWPVKRPIRVMVLGDTVGSLGIPRLNAGVGFDWPEFYDQNVSTVVQELYHAPALHDRLWVFQPCLAFNGPSEEEVKIHQTWFPGCHYDLGRQAFRFIRQAPTNQLEKVLGAIPDALSKTIYPNTILSDLLLRWMLQSVQTVEATDLRSESIIPDITAHIQAINSRLASPSARQPGVGPTGSGDIYGDILECAPAGTLFAPLMKFGSSTVHLLNKVFPKLGDNIQDLLGVKTVLRILGATRDRRIPGNAADIYPYKQAESVRVRGEMRTFVVQQQADMQGRNGRGRLRYPSQMCESFELWGRVFGG</sequence>
<evidence type="ECO:0000313" key="2">
    <source>
        <dbReference type="EMBL" id="KAF2651530.1"/>
    </source>
</evidence>
<protein>
    <recommendedName>
        <fullName evidence="1">T6SS Phospholipase effector Tle1-like catalytic domain-containing protein</fullName>
    </recommendedName>
</protein>
<dbReference type="PANTHER" id="PTHR33840">
    <property type="match status" value="1"/>
</dbReference>
<dbReference type="PANTHER" id="PTHR33840:SF16">
    <property type="entry name" value="DUF2235 DOMAIN-CONTAINING PROTEIN"/>
    <property type="match status" value="1"/>
</dbReference>
<reference evidence="2" key="1">
    <citation type="journal article" date="2020" name="Stud. Mycol.">
        <title>101 Dothideomycetes genomes: a test case for predicting lifestyles and emergence of pathogens.</title>
        <authorList>
            <person name="Haridas S."/>
            <person name="Albert R."/>
            <person name="Binder M."/>
            <person name="Bloem J."/>
            <person name="Labutti K."/>
            <person name="Salamov A."/>
            <person name="Andreopoulos B."/>
            <person name="Baker S."/>
            <person name="Barry K."/>
            <person name="Bills G."/>
            <person name="Bluhm B."/>
            <person name="Cannon C."/>
            <person name="Castanera R."/>
            <person name="Culley D."/>
            <person name="Daum C."/>
            <person name="Ezra D."/>
            <person name="Gonzalez J."/>
            <person name="Henrissat B."/>
            <person name="Kuo A."/>
            <person name="Liang C."/>
            <person name="Lipzen A."/>
            <person name="Lutzoni F."/>
            <person name="Magnuson J."/>
            <person name="Mondo S."/>
            <person name="Nolan M."/>
            <person name="Ohm R."/>
            <person name="Pangilinan J."/>
            <person name="Park H.-J."/>
            <person name="Ramirez L."/>
            <person name="Alfaro M."/>
            <person name="Sun H."/>
            <person name="Tritt A."/>
            <person name="Yoshinaga Y."/>
            <person name="Zwiers L.-H."/>
            <person name="Turgeon B."/>
            <person name="Goodwin S."/>
            <person name="Spatafora J."/>
            <person name="Crous P."/>
            <person name="Grigoriev I."/>
        </authorList>
    </citation>
    <scope>NUCLEOTIDE SEQUENCE</scope>
    <source>
        <strain evidence="2">CBS 122681</strain>
    </source>
</reference>
<dbReference type="Pfam" id="PF09994">
    <property type="entry name" value="T6SS_Tle1-like_cat"/>
    <property type="match status" value="1"/>
</dbReference>
<feature type="domain" description="T6SS Phospholipase effector Tle1-like catalytic" evidence="1">
    <location>
        <begin position="6"/>
        <end position="314"/>
    </location>
</feature>
<name>A0A6A6SVC6_9PLEO</name>